<evidence type="ECO:0000313" key="3">
    <source>
        <dbReference type="EMBL" id="TQM32679.1"/>
    </source>
</evidence>
<keyword evidence="4" id="KW-1185">Reference proteome</keyword>
<dbReference type="RefSeq" id="WP_141810552.1">
    <property type="nucleotide sequence ID" value="NZ_VFPG01000001.1"/>
</dbReference>
<evidence type="ECO:0000313" key="4">
    <source>
        <dbReference type="Proteomes" id="UP000316331"/>
    </source>
</evidence>
<dbReference type="InterPro" id="IPR058488">
    <property type="entry name" value="DUF8175"/>
</dbReference>
<evidence type="ECO:0000259" key="2">
    <source>
        <dbReference type="Pfam" id="PF26526"/>
    </source>
</evidence>
<protein>
    <recommendedName>
        <fullName evidence="2">DUF8175 domain-containing protein</fullName>
    </recommendedName>
</protein>
<sequence>MKGTRSYRLAAGLLTVIALIVAGAFAMTMNRDEPREQLADSATTTAEPPTRTDIAPSSRAPRPPAVDLYGARLEVVDTDSGTALAQNPADRIDPARPDYVTATPARLEWQRGWGGAALPMSGADGPTRIEEGVATGFARTPQGAVLAALDAAARALAAPEGVWEQVVQQRFYGEAKLTDRLVARYSLARARTPDAARFVVVPDGVRLLPGYDGELAVIEAATRDGSGGYSVSSWAMVWIGGDWRVRIPDNIETLWAPPRHITNLTGFGVWKGSPR</sequence>
<name>A0A543FFN8_9NOCA</name>
<comment type="caution">
    <text evidence="3">The sequence shown here is derived from an EMBL/GenBank/DDBJ whole genome shotgun (WGS) entry which is preliminary data.</text>
</comment>
<accession>A0A543FFN8</accession>
<dbReference type="AlphaFoldDB" id="A0A543FFN8"/>
<proteinExistence type="predicted"/>
<feature type="domain" description="DUF8175" evidence="2">
    <location>
        <begin position="77"/>
        <end position="267"/>
    </location>
</feature>
<dbReference type="Pfam" id="PF26526">
    <property type="entry name" value="DUF8175"/>
    <property type="match status" value="1"/>
</dbReference>
<dbReference type="EMBL" id="VFPG01000001">
    <property type="protein sequence ID" value="TQM32679.1"/>
    <property type="molecule type" value="Genomic_DNA"/>
</dbReference>
<evidence type="ECO:0000256" key="1">
    <source>
        <dbReference type="SAM" id="MobiDB-lite"/>
    </source>
</evidence>
<gene>
    <name evidence="3" type="ORF">FB390_4374</name>
</gene>
<dbReference type="OrthoDB" id="4537937at2"/>
<organism evidence="3 4">
    <name type="scientific">Nocardia bhagyanarayanae</name>
    <dbReference type="NCBI Taxonomy" id="1215925"/>
    <lineage>
        <taxon>Bacteria</taxon>
        <taxon>Bacillati</taxon>
        <taxon>Actinomycetota</taxon>
        <taxon>Actinomycetes</taxon>
        <taxon>Mycobacteriales</taxon>
        <taxon>Nocardiaceae</taxon>
        <taxon>Nocardia</taxon>
    </lineage>
</organism>
<feature type="region of interest" description="Disordered" evidence="1">
    <location>
        <begin position="34"/>
        <end position="64"/>
    </location>
</feature>
<dbReference type="Proteomes" id="UP000316331">
    <property type="component" value="Unassembled WGS sequence"/>
</dbReference>
<reference evidence="3 4" key="1">
    <citation type="submission" date="2019-06" db="EMBL/GenBank/DDBJ databases">
        <title>Sequencing the genomes of 1000 actinobacteria strains.</title>
        <authorList>
            <person name="Klenk H.-P."/>
        </authorList>
    </citation>
    <scope>NUCLEOTIDE SEQUENCE [LARGE SCALE GENOMIC DNA]</scope>
    <source>
        <strain evidence="3 4">DSM 103495</strain>
    </source>
</reference>